<evidence type="ECO:0000313" key="3">
    <source>
        <dbReference type="Proteomes" id="UP000887159"/>
    </source>
</evidence>
<dbReference type="AlphaFoldDB" id="A0A8X6RGY9"/>
<dbReference type="Pfam" id="PF13358">
    <property type="entry name" value="DDE_3"/>
    <property type="match status" value="1"/>
</dbReference>
<dbReference type="InterPro" id="IPR038717">
    <property type="entry name" value="Tc1-like_DDE_dom"/>
</dbReference>
<dbReference type="Gene3D" id="3.30.420.10">
    <property type="entry name" value="Ribonuclease H-like superfamily/Ribonuclease H"/>
    <property type="match status" value="2"/>
</dbReference>
<dbReference type="InterPro" id="IPR036397">
    <property type="entry name" value="RNaseH_sf"/>
</dbReference>
<feature type="domain" description="Tc1-like transposase DDE" evidence="1">
    <location>
        <begin position="10"/>
        <end position="49"/>
    </location>
</feature>
<dbReference type="GO" id="GO:0003676">
    <property type="term" value="F:nucleic acid binding"/>
    <property type="evidence" value="ECO:0007669"/>
    <property type="project" value="InterPro"/>
</dbReference>
<sequence length="445" mass="51650">MGLQFLFMDDNAPCHRTVFAEQLLESEDIERMDWPARSPDLNPIEHVWGLGWLGIGLGHVRTDMASQCLGPSSRGKKKNVQIIEMYRLHAANSREPSFDRFTKSFILKGRTCHKAHSESAPDFLVQNIQTHVHKKPSSCKTSRKVGGSRRYLGSPPDHLQGVLTQNRGKPSQNGLSSAWCSKLRLTTDVHLSLYHDEFRRRRSDSFGLAIHQNDYKARRRFVKWAQNEIAVVPDFHKRILFSDEAHFWLNGYVNKQNCRIWNEANPQVYVETPLHPEKLTVWYALWAGGIMGPYFFKNDEGHNVTVNGDRYRAMIINFFIPELNNHDVQELWFQQDGATYHTARATIDLLKDTFGDRLISRFGPVNWPPRSCDLTPLDYFLWGYVKSLVYADKPQTLDHLEDNIRRVIPDIRPQMLEKVIENWTSRLDYIRASRGSPMPEIIFKM</sequence>
<dbReference type="PANTHER" id="PTHR47326:SF1">
    <property type="entry name" value="HTH PSQ-TYPE DOMAIN-CONTAINING PROTEIN"/>
    <property type="match status" value="1"/>
</dbReference>
<dbReference type="EMBL" id="BMAU01021176">
    <property type="protein sequence ID" value="GFX93955.1"/>
    <property type="molecule type" value="Genomic_DNA"/>
</dbReference>
<proteinExistence type="predicted"/>
<dbReference type="PANTHER" id="PTHR47326">
    <property type="entry name" value="TRANSPOSABLE ELEMENT TC3 TRANSPOSASE-LIKE PROTEIN"/>
    <property type="match status" value="1"/>
</dbReference>
<organism evidence="2 3">
    <name type="scientific">Trichonephila clavipes</name>
    <name type="common">Golden silk orbweaver</name>
    <name type="synonym">Nephila clavipes</name>
    <dbReference type="NCBI Taxonomy" id="2585209"/>
    <lineage>
        <taxon>Eukaryota</taxon>
        <taxon>Metazoa</taxon>
        <taxon>Ecdysozoa</taxon>
        <taxon>Arthropoda</taxon>
        <taxon>Chelicerata</taxon>
        <taxon>Arachnida</taxon>
        <taxon>Araneae</taxon>
        <taxon>Araneomorphae</taxon>
        <taxon>Entelegynae</taxon>
        <taxon>Araneoidea</taxon>
        <taxon>Nephilidae</taxon>
        <taxon>Trichonephila</taxon>
    </lineage>
</organism>
<gene>
    <name evidence="2" type="ORF">TNCV_3413181</name>
</gene>
<protein>
    <submittedName>
        <fullName evidence="2">Putative DD41D transposase</fullName>
    </submittedName>
</protein>
<name>A0A8X6RGY9_TRICX</name>
<accession>A0A8X6RGY9</accession>
<comment type="caution">
    <text evidence="2">The sequence shown here is derived from an EMBL/GenBank/DDBJ whole genome shotgun (WGS) entry which is preliminary data.</text>
</comment>
<evidence type="ECO:0000259" key="1">
    <source>
        <dbReference type="Pfam" id="PF13358"/>
    </source>
</evidence>
<reference evidence="2" key="1">
    <citation type="submission" date="2020-08" db="EMBL/GenBank/DDBJ databases">
        <title>Multicomponent nature underlies the extraordinary mechanical properties of spider dragline silk.</title>
        <authorList>
            <person name="Kono N."/>
            <person name="Nakamura H."/>
            <person name="Mori M."/>
            <person name="Yoshida Y."/>
            <person name="Ohtoshi R."/>
            <person name="Malay A.D."/>
            <person name="Moran D.A.P."/>
            <person name="Tomita M."/>
            <person name="Numata K."/>
            <person name="Arakawa K."/>
        </authorList>
    </citation>
    <scope>NUCLEOTIDE SEQUENCE</scope>
</reference>
<keyword evidence="3" id="KW-1185">Reference proteome</keyword>
<dbReference type="Proteomes" id="UP000887159">
    <property type="component" value="Unassembled WGS sequence"/>
</dbReference>
<evidence type="ECO:0000313" key="2">
    <source>
        <dbReference type="EMBL" id="GFX93955.1"/>
    </source>
</evidence>